<evidence type="ECO:0000313" key="5">
    <source>
        <dbReference type="Proteomes" id="UP000612899"/>
    </source>
</evidence>
<evidence type="ECO:0000256" key="2">
    <source>
        <dbReference type="ARBA" id="ARBA00023315"/>
    </source>
</evidence>
<dbReference type="RefSeq" id="WP_239123735.1">
    <property type="nucleotide sequence ID" value="NZ_BONY01000013.1"/>
</dbReference>
<dbReference type="InterPro" id="IPR050832">
    <property type="entry name" value="Bact_Acetyltransf"/>
</dbReference>
<dbReference type="PANTHER" id="PTHR43877">
    <property type="entry name" value="AMINOALKYLPHOSPHONATE N-ACETYLTRANSFERASE-RELATED-RELATED"/>
    <property type="match status" value="1"/>
</dbReference>
<dbReference type="EMBL" id="BONY01000013">
    <property type="protein sequence ID" value="GIH04479.1"/>
    <property type="molecule type" value="Genomic_DNA"/>
</dbReference>
<dbReference type="GO" id="GO:0016747">
    <property type="term" value="F:acyltransferase activity, transferring groups other than amino-acyl groups"/>
    <property type="evidence" value="ECO:0007669"/>
    <property type="project" value="InterPro"/>
</dbReference>
<dbReference type="CDD" id="cd04301">
    <property type="entry name" value="NAT_SF"/>
    <property type="match status" value="1"/>
</dbReference>
<protein>
    <submittedName>
        <fullName evidence="4">N-acetyltransferase</fullName>
    </submittedName>
</protein>
<dbReference type="AlphaFoldDB" id="A0A8J3VEG3"/>
<keyword evidence="1" id="KW-0808">Transferase</keyword>
<sequence>MQIEIKPTRYGASVAQRLIGELMEDLTERYGGPDATPVRAAEFDPPNGGFFVAYLDGEAIGCGAWRGHDDAGEVAEVKRIFVSQQSRGRGMASRIMTAIEDDARAHGRNRIILETGTGQPEAIAMYESLGYERIEPFGYYRNEPGVRCFAKKL</sequence>
<accession>A0A8J3VEG3</accession>
<organism evidence="4 5">
    <name type="scientific">Rhizocola hellebori</name>
    <dbReference type="NCBI Taxonomy" id="1392758"/>
    <lineage>
        <taxon>Bacteria</taxon>
        <taxon>Bacillati</taxon>
        <taxon>Actinomycetota</taxon>
        <taxon>Actinomycetes</taxon>
        <taxon>Micromonosporales</taxon>
        <taxon>Micromonosporaceae</taxon>
        <taxon>Rhizocola</taxon>
    </lineage>
</organism>
<proteinExistence type="predicted"/>
<feature type="domain" description="N-acetyltransferase" evidence="3">
    <location>
        <begin position="3"/>
        <end position="153"/>
    </location>
</feature>
<dbReference type="Proteomes" id="UP000612899">
    <property type="component" value="Unassembled WGS sequence"/>
</dbReference>
<dbReference type="InterPro" id="IPR000182">
    <property type="entry name" value="GNAT_dom"/>
</dbReference>
<gene>
    <name evidence="4" type="ORF">Rhe02_25460</name>
</gene>
<reference evidence="4" key="1">
    <citation type="submission" date="2021-01" db="EMBL/GenBank/DDBJ databases">
        <title>Whole genome shotgun sequence of Rhizocola hellebori NBRC 109834.</title>
        <authorList>
            <person name="Komaki H."/>
            <person name="Tamura T."/>
        </authorList>
    </citation>
    <scope>NUCLEOTIDE SEQUENCE</scope>
    <source>
        <strain evidence="4">NBRC 109834</strain>
    </source>
</reference>
<evidence type="ECO:0000256" key="1">
    <source>
        <dbReference type="ARBA" id="ARBA00022679"/>
    </source>
</evidence>
<dbReference type="PANTHER" id="PTHR43877:SF2">
    <property type="entry name" value="AMINOALKYLPHOSPHONATE N-ACETYLTRANSFERASE-RELATED"/>
    <property type="match status" value="1"/>
</dbReference>
<dbReference type="PROSITE" id="PS51186">
    <property type="entry name" value="GNAT"/>
    <property type="match status" value="1"/>
</dbReference>
<comment type="caution">
    <text evidence="4">The sequence shown here is derived from an EMBL/GenBank/DDBJ whole genome shotgun (WGS) entry which is preliminary data.</text>
</comment>
<keyword evidence="2" id="KW-0012">Acyltransferase</keyword>
<dbReference type="SUPFAM" id="SSF55729">
    <property type="entry name" value="Acyl-CoA N-acyltransferases (Nat)"/>
    <property type="match status" value="1"/>
</dbReference>
<evidence type="ECO:0000313" key="4">
    <source>
        <dbReference type="EMBL" id="GIH04479.1"/>
    </source>
</evidence>
<dbReference type="InterPro" id="IPR016181">
    <property type="entry name" value="Acyl_CoA_acyltransferase"/>
</dbReference>
<dbReference type="Gene3D" id="3.40.630.30">
    <property type="match status" value="1"/>
</dbReference>
<dbReference type="Pfam" id="PF00583">
    <property type="entry name" value="Acetyltransf_1"/>
    <property type="match status" value="1"/>
</dbReference>
<keyword evidence="5" id="KW-1185">Reference proteome</keyword>
<evidence type="ECO:0000259" key="3">
    <source>
        <dbReference type="PROSITE" id="PS51186"/>
    </source>
</evidence>
<name>A0A8J3VEG3_9ACTN</name>